<dbReference type="Gene3D" id="1.10.260.40">
    <property type="entry name" value="lambda repressor-like DNA-binding domains"/>
    <property type="match status" value="2"/>
</dbReference>
<keyword evidence="5" id="KW-1185">Reference proteome</keyword>
<evidence type="ECO:0000256" key="2">
    <source>
        <dbReference type="SAM" id="MobiDB-lite"/>
    </source>
</evidence>
<reference evidence="4 5" key="1">
    <citation type="submission" date="2019-07" db="EMBL/GenBank/DDBJ databases">
        <title>Genomic Encyclopedia of Archaeal and Bacterial Type Strains, Phase II (KMG-II): from individual species to whole genera.</title>
        <authorList>
            <person name="Goeker M."/>
        </authorList>
    </citation>
    <scope>NUCLEOTIDE SEQUENCE [LARGE SCALE GENOMIC DNA]</scope>
    <source>
        <strain evidence="4 5">DSM 14571</strain>
    </source>
</reference>
<dbReference type="PROSITE" id="PS50943">
    <property type="entry name" value="HTH_CROC1"/>
    <property type="match status" value="1"/>
</dbReference>
<evidence type="ECO:0000313" key="4">
    <source>
        <dbReference type="EMBL" id="TYO91947.1"/>
    </source>
</evidence>
<dbReference type="Proteomes" id="UP000324513">
    <property type="component" value="Unassembled WGS sequence"/>
</dbReference>
<protein>
    <submittedName>
        <fullName evidence="4">Transcriptional regulator with XRE-family HTH domain</fullName>
    </submittedName>
</protein>
<proteinExistence type="predicted"/>
<accession>A0ABY3NG26</accession>
<gene>
    <name evidence="4" type="ORF">LX74_02198</name>
</gene>
<feature type="domain" description="HTH cro/C1-type" evidence="3">
    <location>
        <begin position="90"/>
        <end position="144"/>
    </location>
</feature>
<dbReference type="InterPro" id="IPR001387">
    <property type="entry name" value="Cro/C1-type_HTH"/>
</dbReference>
<comment type="caution">
    <text evidence="4">The sequence shown here is derived from an EMBL/GenBank/DDBJ whole genome shotgun (WGS) entry which is preliminary data.</text>
</comment>
<keyword evidence="1" id="KW-0238">DNA-binding</keyword>
<dbReference type="SMART" id="SM00530">
    <property type="entry name" value="HTH_XRE"/>
    <property type="match status" value="1"/>
</dbReference>
<dbReference type="Pfam" id="PF01381">
    <property type="entry name" value="HTH_3"/>
    <property type="match status" value="1"/>
</dbReference>
<dbReference type="EMBL" id="VNHK01000006">
    <property type="protein sequence ID" value="TYO91947.1"/>
    <property type="molecule type" value="Genomic_DNA"/>
</dbReference>
<dbReference type="RefSeq" id="WP_065082425.1">
    <property type="nucleotide sequence ID" value="NZ_FLSS01000012.1"/>
</dbReference>
<sequence length="208" mass="24121">MDKSLILNEIKSYYNIKSDTDFAHFLGVKPQTLSNWKARNSMDYDLIYTRCVEIDANWLLTGKGEMLKRKQNEESTDTPTIIDIAIGDRIKDLRLSKDLKQKDIAEILEMDPSQYSKIESSKLMPTLLQVMQISKILNESIDYIVSGRKSEKEPSVYQEINVALKDQIELLKENKKLLENEINTLKSSRSENKTYRPYTSESKSELEK</sequence>
<organism evidence="4 5">
    <name type="scientific">Elizabethkingia miricola</name>
    <name type="common">Chryseobacterium miricola</name>
    <dbReference type="NCBI Taxonomy" id="172045"/>
    <lineage>
        <taxon>Bacteria</taxon>
        <taxon>Pseudomonadati</taxon>
        <taxon>Bacteroidota</taxon>
        <taxon>Flavobacteriia</taxon>
        <taxon>Flavobacteriales</taxon>
        <taxon>Weeksellaceae</taxon>
        <taxon>Elizabethkingia</taxon>
    </lineage>
</organism>
<dbReference type="CDD" id="cd00093">
    <property type="entry name" value="HTH_XRE"/>
    <property type="match status" value="1"/>
</dbReference>
<dbReference type="InterPro" id="IPR010982">
    <property type="entry name" value="Lambda_DNA-bd_dom_sf"/>
</dbReference>
<name>A0ABY3NG26_ELIMR</name>
<feature type="region of interest" description="Disordered" evidence="2">
    <location>
        <begin position="186"/>
        <end position="208"/>
    </location>
</feature>
<evidence type="ECO:0000256" key="1">
    <source>
        <dbReference type="ARBA" id="ARBA00023125"/>
    </source>
</evidence>
<dbReference type="PANTHER" id="PTHR46558:SF11">
    <property type="entry name" value="HTH-TYPE TRANSCRIPTIONAL REGULATOR XRE"/>
    <property type="match status" value="1"/>
</dbReference>
<evidence type="ECO:0000313" key="5">
    <source>
        <dbReference type="Proteomes" id="UP000324513"/>
    </source>
</evidence>
<dbReference type="Pfam" id="PF07022">
    <property type="entry name" value="Phage_CI_repr"/>
    <property type="match status" value="1"/>
</dbReference>
<dbReference type="InterPro" id="IPR010744">
    <property type="entry name" value="Phage_CI_N"/>
</dbReference>
<dbReference type="PANTHER" id="PTHR46558">
    <property type="entry name" value="TRACRIPTIONAL REGULATORY PROTEIN-RELATED-RELATED"/>
    <property type="match status" value="1"/>
</dbReference>
<evidence type="ECO:0000259" key="3">
    <source>
        <dbReference type="PROSITE" id="PS50943"/>
    </source>
</evidence>
<dbReference type="SUPFAM" id="SSF47413">
    <property type="entry name" value="lambda repressor-like DNA-binding domains"/>
    <property type="match status" value="1"/>
</dbReference>